<comment type="caution">
    <text evidence="1">The sequence shown here is derived from an EMBL/GenBank/DDBJ whole genome shotgun (WGS) entry which is preliminary data.</text>
</comment>
<dbReference type="InterPro" id="IPR011990">
    <property type="entry name" value="TPR-like_helical_dom_sf"/>
</dbReference>
<sequence length="449" mass="52263">MQITVRLYFITIMLLSLNGCSAILGYQEGLDHYEQQLNSRDCNYESIDEQIKSDPLLWNLNGGALARQCGDYQKSIEYFDIAEAIFKQQELALAISSAGHSIGSIFINNNINEYQGENYEKIMMNVYKGLNFMSLQDFDNARVEFNRVLDRQRRAAEFFEKEIAEAYHVYNRSQYMQDIRQPIAANQQIQTYRGDIAPEQVYPNFINPFATYISGLFFYLDNDYTKARDLFKQTARMLPKDNQVQQDLKLTEQSQLRKQHYVWLIYENGQGMIKRAFTYHFPSYLFTNNVVTTDISLPTIYKRTASYPYLLLNKQATTEMTSMDNIVQQEFNKKLPAIMTEAMLNMIAKSAIQYALEKNLEDYGGKWWGFLYQLATDTADVRQWRAMPKSLQVARTDLTDKPLTIYKPDGSVLTQIDSLQTDRDAIIYIKSNIVDHYTIHLIQKSTNNH</sequence>
<protein>
    <submittedName>
        <fullName evidence="1">COG3014 family protein</fullName>
    </submittedName>
</protein>
<proteinExistence type="predicted"/>
<dbReference type="RefSeq" id="WP_345491159.1">
    <property type="nucleotide sequence ID" value="NZ_BAABHY010000003.1"/>
</dbReference>
<accession>A0ABP9NA95</accession>
<evidence type="ECO:0000313" key="2">
    <source>
        <dbReference type="Proteomes" id="UP001500171"/>
    </source>
</evidence>
<keyword evidence="2" id="KW-1185">Reference proteome</keyword>
<gene>
    <name evidence="1" type="ORF">GCM10023211_17220</name>
</gene>
<dbReference type="EMBL" id="BAABHY010000003">
    <property type="protein sequence ID" value="GAA5111586.1"/>
    <property type="molecule type" value="Genomic_DNA"/>
</dbReference>
<organism evidence="1 2">
    <name type="scientific">Orbus sasakiae</name>
    <dbReference type="NCBI Taxonomy" id="1078475"/>
    <lineage>
        <taxon>Bacteria</taxon>
        <taxon>Pseudomonadati</taxon>
        <taxon>Pseudomonadota</taxon>
        <taxon>Gammaproteobacteria</taxon>
        <taxon>Orbales</taxon>
        <taxon>Orbaceae</taxon>
        <taxon>Orbus</taxon>
    </lineage>
</organism>
<name>A0ABP9NA95_9GAMM</name>
<reference evidence="2" key="1">
    <citation type="journal article" date="2019" name="Int. J. Syst. Evol. Microbiol.">
        <title>The Global Catalogue of Microorganisms (GCM) 10K type strain sequencing project: providing services to taxonomists for standard genome sequencing and annotation.</title>
        <authorList>
            <consortium name="The Broad Institute Genomics Platform"/>
            <consortium name="The Broad Institute Genome Sequencing Center for Infectious Disease"/>
            <person name="Wu L."/>
            <person name="Ma J."/>
        </authorList>
    </citation>
    <scope>NUCLEOTIDE SEQUENCE [LARGE SCALE GENOMIC DNA]</scope>
    <source>
        <strain evidence="2">JCM 18050</strain>
    </source>
</reference>
<dbReference type="Gene3D" id="1.25.40.10">
    <property type="entry name" value="Tetratricopeptide repeat domain"/>
    <property type="match status" value="1"/>
</dbReference>
<dbReference type="Proteomes" id="UP001500171">
    <property type="component" value="Unassembled WGS sequence"/>
</dbReference>
<dbReference type="SUPFAM" id="SSF48452">
    <property type="entry name" value="TPR-like"/>
    <property type="match status" value="1"/>
</dbReference>
<evidence type="ECO:0000313" key="1">
    <source>
        <dbReference type="EMBL" id="GAA5111586.1"/>
    </source>
</evidence>